<keyword evidence="15 19" id="KW-0472">Membrane</keyword>
<dbReference type="EC" id="2.7.7.41" evidence="6 18"/>
<dbReference type="Pfam" id="PF01148">
    <property type="entry name" value="CTP_transf_1"/>
    <property type="match status" value="1"/>
</dbReference>
<feature type="transmembrane region" description="Helical" evidence="19">
    <location>
        <begin position="141"/>
        <end position="162"/>
    </location>
</feature>
<gene>
    <name evidence="20" type="ORF">A3F84_23280</name>
</gene>
<evidence type="ECO:0000256" key="1">
    <source>
        <dbReference type="ARBA" id="ARBA00001698"/>
    </source>
</evidence>
<evidence type="ECO:0000256" key="7">
    <source>
        <dbReference type="ARBA" id="ARBA00019373"/>
    </source>
</evidence>
<evidence type="ECO:0000256" key="8">
    <source>
        <dbReference type="ARBA" id="ARBA00022475"/>
    </source>
</evidence>
<evidence type="ECO:0000256" key="15">
    <source>
        <dbReference type="ARBA" id="ARBA00023136"/>
    </source>
</evidence>
<accession>A0A1F6C572</accession>
<evidence type="ECO:0000256" key="3">
    <source>
        <dbReference type="ARBA" id="ARBA00005119"/>
    </source>
</evidence>
<keyword evidence="11 18" id="KW-0812">Transmembrane</keyword>
<proteinExistence type="inferred from homology"/>
<keyword evidence="8" id="KW-1003">Cell membrane</keyword>
<evidence type="ECO:0000313" key="20">
    <source>
        <dbReference type="EMBL" id="OGG44316.1"/>
    </source>
</evidence>
<dbReference type="AlphaFoldDB" id="A0A1F6C572"/>
<evidence type="ECO:0000256" key="4">
    <source>
        <dbReference type="ARBA" id="ARBA00005189"/>
    </source>
</evidence>
<dbReference type="GO" id="GO:0004605">
    <property type="term" value="F:phosphatidate cytidylyltransferase activity"/>
    <property type="evidence" value="ECO:0007669"/>
    <property type="project" value="UniProtKB-EC"/>
</dbReference>
<evidence type="ECO:0000256" key="18">
    <source>
        <dbReference type="RuleBase" id="RU003938"/>
    </source>
</evidence>
<evidence type="ECO:0000256" key="12">
    <source>
        <dbReference type="ARBA" id="ARBA00022695"/>
    </source>
</evidence>
<evidence type="ECO:0000256" key="10">
    <source>
        <dbReference type="ARBA" id="ARBA00022679"/>
    </source>
</evidence>
<evidence type="ECO:0000256" key="5">
    <source>
        <dbReference type="ARBA" id="ARBA00010185"/>
    </source>
</evidence>
<dbReference type="GO" id="GO:0016024">
    <property type="term" value="P:CDP-diacylglycerol biosynthetic process"/>
    <property type="evidence" value="ECO:0007669"/>
    <property type="project" value="UniProtKB-UniPathway"/>
</dbReference>
<dbReference type="GO" id="GO:0005886">
    <property type="term" value="C:plasma membrane"/>
    <property type="evidence" value="ECO:0007669"/>
    <property type="project" value="UniProtKB-SubCell"/>
</dbReference>
<dbReference type="EMBL" id="MFKF01000407">
    <property type="protein sequence ID" value="OGG44316.1"/>
    <property type="molecule type" value="Genomic_DNA"/>
</dbReference>
<organism evidence="20 21">
    <name type="scientific">Handelsmanbacteria sp. (strain RIFCSPLOWO2_12_FULL_64_10)</name>
    <dbReference type="NCBI Taxonomy" id="1817868"/>
    <lineage>
        <taxon>Bacteria</taxon>
        <taxon>Candidatus Handelsmaniibacteriota</taxon>
    </lineage>
</organism>
<evidence type="ECO:0000256" key="2">
    <source>
        <dbReference type="ARBA" id="ARBA00004651"/>
    </source>
</evidence>
<evidence type="ECO:0000256" key="16">
    <source>
        <dbReference type="ARBA" id="ARBA00023209"/>
    </source>
</evidence>
<evidence type="ECO:0000256" key="17">
    <source>
        <dbReference type="ARBA" id="ARBA00023264"/>
    </source>
</evidence>
<keyword evidence="14" id="KW-0443">Lipid metabolism</keyword>
<comment type="subcellular location">
    <subcellularLocation>
        <location evidence="2">Cell membrane</location>
        <topology evidence="2">Multi-pass membrane protein</topology>
    </subcellularLocation>
</comment>
<dbReference type="PANTHER" id="PTHR46382">
    <property type="entry name" value="PHOSPHATIDATE CYTIDYLYLTRANSFERASE"/>
    <property type="match status" value="1"/>
</dbReference>
<evidence type="ECO:0000256" key="6">
    <source>
        <dbReference type="ARBA" id="ARBA00012487"/>
    </source>
</evidence>
<evidence type="ECO:0000256" key="14">
    <source>
        <dbReference type="ARBA" id="ARBA00023098"/>
    </source>
</evidence>
<keyword evidence="12 18" id="KW-0548">Nucleotidyltransferase</keyword>
<sequence>MPGRFDTASRADSRLGLRLLAAAVIAPIELACAVAGDWWFTGLVLVVAAVAAWEWSALQTRGRFLPVLGVGCALAFPLSLALGILTLAPLALSIAISAGILLLPRSGDAESLTTGALAVVGSICVGCLLVPAIALRGADNGVAWLLTVILGTWACDTLAFAIGRRRGTHRLGLWMSPNKTIEGTISGILAAAVVGVLAGFVFPSVAVKLLGLGVVVGLSTVGGDLVESAVKRRLGVKDMGWIIPGHGGILDRIDGQLYSVLFGYLFVTLTP</sequence>
<evidence type="ECO:0000256" key="11">
    <source>
        <dbReference type="ARBA" id="ARBA00022692"/>
    </source>
</evidence>
<feature type="transmembrane region" description="Helical" evidence="19">
    <location>
        <begin position="20"/>
        <end position="53"/>
    </location>
</feature>
<protein>
    <recommendedName>
        <fullName evidence="7 18">Phosphatidate cytidylyltransferase</fullName>
        <ecNumber evidence="6 18">2.7.7.41</ecNumber>
    </recommendedName>
</protein>
<comment type="catalytic activity">
    <reaction evidence="1 18">
        <text>a 1,2-diacyl-sn-glycero-3-phosphate + CTP + H(+) = a CDP-1,2-diacyl-sn-glycerol + diphosphate</text>
        <dbReference type="Rhea" id="RHEA:16229"/>
        <dbReference type="ChEBI" id="CHEBI:15378"/>
        <dbReference type="ChEBI" id="CHEBI:33019"/>
        <dbReference type="ChEBI" id="CHEBI:37563"/>
        <dbReference type="ChEBI" id="CHEBI:58332"/>
        <dbReference type="ChEBI" id="CHEBI:58608"/>
        <dbReference type="EC" id="2.7.7.41"/>
    </reaction>
</comment>
<dbReference type="InterPro" id="IPR000374">
    <property type="entry name" value="PC_trans"/>
</dbReference>
<evidence type="ECO:0000256" key="19">
    <source>
        <dbReference type="SAM" id="Phobius"/>
    </source>
</evidence>
<evidence type="ECO:0000313" key="21">
    <source>
        <dbReference type="Proteomes" id="UP000178606"/>
    </source>
</evidence>
<evidence type="ECO:0000256" key="9">
    <source>
        <dbReference type="ARBA" id="ARBA00022516"/>
    </source>
</evidence>
<comment type="similarity">
    <text evidence="5 18">Belongs to the CDS family.</text>
</comment>
<name>A0A1F6C572_HANXR</name>
<evidence type="ECO:0000256" key="13">
    <source>
        <dbReference type="ARBA" id="ARBA00022989"/>
    </source>
</evidence>
<dbReference type="UniPathway" id="UPA00557">
    <property type="reaction ID" value="UER00614"/>
</dbReference>
<keyword evidence="16" id="KW-0594">Phospholipid biosynthesis</keyword>
<feature type="transmembrane region" description="Helical" evidence="19">
    <location>
        <begin position="183"/>
        <end position="203"/>
    </location>
</feature>
<dbReference type="Proteomes" id="UP000178606">
    <property type="component" value="Unassembled WGS sequence"/>
</dbReference>
<keyword evidence="13 19" id="KW-1133">Transmembrane helix</keyword>
<comment type="pathway">
    <text evidence="4">Lipid metabolism.</text>
</comment>
<comment type="caution">
    <text evidence="20">The sequence shown here is derived from an EMBL/GenBank/DDBJ whole genome shotgun (WGS) entry which is preliminary data.</text>
</comment>
<feature type="transmembrane region" description="Helical" evidence="19">
    <location>
        <begin position="115"/>
        <end position="135"/>
    </location>
</feature>
<dbReference type="PANTHER" id="PTHR46382:SF1">
    <property type="entry name" value="PHOSPHATIDATE CYTIDYLYLTRANSFERASE"/>
    <property type="match status" value="1"/>
</dbReference>
<reference evidence="20 21" key="1">
    <citation type="journal article" date="2016" name="Nat. Commun.">
        <title>Thousands of microbial genomes shed light on interconnected biogeochemical processes in an aquifer system.</title>
        <authorList>
            <person name="Anantharaman K."/>
            <person name="Brown C.T."/>
            <person name="Hug L.A."/>
            <person name="Sharon I."/>
            <person name="Castelle C.J."/>
            <person name="Probst A.J."/>
            <person name="Thomas B.C."/>
            <person name="Singh A."/>
            <person name="Wilkins M.J."/>
            <person name="Karaoz U."/>
            <person name="Brodie E.L."/>
            <person name="Williams K.H."/>
            <person name="Hubbard S.S."/>
            <person name="Banfield J.F."/>
        </authorList>
    </citation>
    <scope>NUCLEOTIDE SEQUENCE [LARGE SCALE GENOMIC DNA]</scope>
    <source>
        <strain evidence="21">RIFCSPLOWO2_12_FULL_64_10</strain>
    </source>
</reference>
<comment type="pathway">
    <text evidence="3 18">Phospholipid metabolism; CDP-diacylglycerol biosynthesis; CDP-diacylglycerol from sn-glycerol 3-phosphate: step 3/3.</text>
</comment>
<keyword evidence="10 18" id="KW-0808">Transferase</keyword>
<keyword evidence="9" id="KW-0444">Lipid biosynthesis</keyword>
<feature type="transmembrane region" description="Helical" evidence="19">
    <location>
        <begin position="73"/>
        <end position="103"/>
    </location>
</feature>
<keyword evidence="17" id="KW-1208">Phospholipid metabolism</keyword>
<dbReference type="PROSITE" id="PS01315">
    <property type="entry name" value="CDS"/>
    <property type="match status" value="1"/>
</dbReference>